<dbReference type="GO" id="GO:0016887">
    <property type="term" value="F:ATP hydrolysis activity"/>
    <property type="evidence" value="ECO:0007669"/>
    <property type="project" value="InterPro"/>
</dbReference>
<dbReference type="InterPro" id="IPR013525">
    <property type="entry name" value="ABC2_TM"/>
</dbReference>
<evidence type="ECO:0000256" key="7">
    <source>
        <dbReference type="ARBA" id="ARBA00022989"/>
    </source>
</evidence>
<keyword evidence="3" id="KW-0813">Transport</keyword>
<dbReference type="InterPro" id="IPR003593">
    <property type="entry name" value="AAA+_ATPase"/>
</dbReference>
<dbReference type="PANTHER" id="PTHR48041">
    <property type="entry name" value="ABC TRANSPORTER G FAMILY MEMBER 28"/>
    <property type="match status" value="1"/>
</dbReference>
<dbReference type="SUPFAM" id="SSF52540">
    <property type="entry name" value="P-loop containing nucleoside triphosphate hydrolases"/>
    <property type="match status" value="1"/>
</dbReference>
<reference evidence="12" key="1">
    <citation type="journal article" date="2023" name="G3 (Bethesda)">
        <title>Whole genome assembly and annotation of the endangered Caribbean coral Acropora cervicornis.</title>
        <authorList>
            <person name="Selwyn J.D."/>
            <person name="Vollmer S.V."/>
        </authorList>
    </citation>
    <scope>NUCLEOTIDE SEQUENCE</scope>
    <source>
        <strain evidence="12">K2</strain>
    </source>
</reference>
<dbReference type="Pfam" id="PF00005">
    <property type="entry name" value="ABC_tran"/>
    <property type="match status" value="1"/>
</dbReference>
<feature type="transmembrane region" description="Helical" evidence="10">
    <location>
        <begin position="469"/>
        <end position="493"/>
    </location>
</feature>
<dbReference type="GO" id="GO:0140359">
    <property type="term" value="F:ABC-type transporter activity"/>
    <property type="evidence" value="ECO:0007669"/>
    <property type="project" value="InterPro"/>
</dbReference>
<feature type="transmembrane region" description="Helical" evidence="10">
    <location>
        <begin position="513"/>
        <end position="539"/>
    </location>
</feature>
<keyword evidence="13" id="KW-1185">Reference proteome</keyword>
<evidence type="ECO:0000256" key="10">
    <source>
        <dbReference type="SAM" id="Phobius"/>
    </source>
</evidence>
<evidence type="ECO:0000256" key="3">
    <source>
        <dbReference type="ARBA" id="ARBA00022448"/>
    </source>
</evidence>
<dbReference type="AlphaFoldDB" id="A0AAD9QZK0"/>
<evidence type="ECO:0000256" key="4">
    <source>
        <dbReference type="ARBA" id="ARBA00022692"/>
    </source>
</evidence>
<dbReference type="InterPro" id="IPR017871">
    <property type="entry name" value="ABC_transporter-like_CS"/>
</dbReference>
<comment type="caution">
    <text evidence="12">The sequence shown here is derived from an EMBL/GenBank/DDBJ whole genome shotgun (WGS) entry which is preliminary data.</text>
</comment>
<dbReference type="InterPro" id="IPR050352">
    <property type="entry name" value="ABCG_transporters"/>
</dbReference>
<protein>
    <submittedName>
        <fullName evidence="12">Protein white</fullName>
    </submittedName>
</protein>
<keyword evidence="5" id="KW-0547">Nucleotide-binding</keyword>
<dbReference type="CDD" id="cd03213">
    <property type="entry name" value="ABCG_EPDR"/>
    <property type="match status" value="1"/>
</dbReference>
<dbReference type="GO" id="GO:0005886">
    <property type="term" value="C:plasma membrane"/>
    <property type="evidence" value="ECO:0007669"/>
    <property type="project" value="TreeGrafter"/>
</dbReference>
<dbReference type="PANTHER" id="PTHR48041:SF139">
    <property type="entry name" value="PROTEIN SCARLET"/>
    <property type="match status" value="1"/>
</dbReference>
<dbReference type="SMART" id="SM00382">
    <property type="entry name" value="AAA"/>
    <property type="match status" value="1"/>
</dbReference>
<name>A0AAD9QZK0_ACRCE</name>
<dbReference type="GO" id="GO:0005524">
    <property type="term" value="F:ATP binding"/>
    <property type="evidence" value="ECO:0007669"/>
    <property type="project" value="UniProtKB-KW"/>
</dbReference>
<feature type="transmembrane region" description="Helical" evidence="10">
    <location>
        <begin position="582"/>
        <end position="600"/>
    </location>
</feature>
<feature type="transmembrane region" description="Helical" evidence="10">
    <location>
        <begin position="436"/>
        <end position="457"/>
    </location>
</feature>
<feature type="region of interest" description="Disordered" evidence="9">
    <location>
        <begin position="1"/>
        <end position="31"/>
    </location>
</feature>
<evidence type="ECO:0000313" key="12">
    <source>
        <dbReference type="EMBL" id="KAK2570403.1"/>
    </source>
</evidence>
<comment type="similarity">
    <text evidence="2">Belongs to the ABC transporter superfamily. ABCG family. Eye pigment precursor importer (TC 3.A.1.204) subfamily.</text>
</comment>
<dbReference type="PROSITE" id="PS50893">
    <property type="entry name" value="ABC_TRANSPORTER_2"/>
    <property type="match status" value="1"/>
</dbReference>
<evidence type="ECO:0000256" key="6">
    <source>
        <dbReference type="ARBA" id="ARBA00022840"/>
    </source>
</evidence>
<reference evidence="12" key="2">
    <citation type="journal article" date="2023" name="Science">
        <title>Genomic signatures of disease resistance in endangered staghorn corals.</title>
        <authorList>
            <person name="Vollmer S.V."/>
            <person name="Selwyn J.D."/>
            <person name="Despard B.A."/>
            <person name="Roesel C.L."/>
        </authorList>
    </citation>
    <scope>NUCLEOTIDE SEQUENCE</scope>
    <source>
        <strain evidence="12">K2</strain>
    </source>
</reference>
<evidence type="ECO:0000256" key="8">
    <source>
        <dbReference type="ARBA" id="ARBA00023136"/>
    </source>
</evidence>
<comment type="subcellular location">
    <subcellularLocation>
        <location evidence="1">Membrane</location>
        <topology evidence="1">Multi-pass membrane protein</topology>
    </subcellularLocation>
</comment>
<dbReference type="Pfam" id="PF01061">
    <property type="entry name" value="ABC2_membrane"/>
    <property type="match status" value="1"/>
</dbReference>
<evidence type="ECO:0000256" key="2">
    <source>
        <dbReference type="ARBA" id="ARBA00005814"/>
    </source>
</evidence>
<dbReference type="Gene3D" id="3.40.50.300">
    <property type="entry name" value="P-loop containing nucleotide triphosphate hydrolases"/>
    <property type="match status" value="1"/>
</dbReference>
<feature type="domain" description="ABC transporter" evidence="11">
    <location>
        <begin position="108"/>
        <end position="349"/>
    </location>
</feature>
<evidence type="ECO:0000313" key="13">
    <source>
        <dbReference type="Proteomes" id="UP001249851"/>
    </source>
</evidence>
<dbReference type="PROSITE" id="PS00211">
    <property type="entry name" value="ABC_TRANSPORTER_1"/>
    <property type="match status" value="1"/>
</dbReference>
<sequence>MNKRKAHSRSALLHNKANPKREGYSTFDSGASTDYGRPSLSAEYETPQSSIITSIEDSKGSVSISWQNINVFVEIPEPSFFKRLCFCTNEGDASTKKQVLFNGKEFSVPNHTICGQCKMPIAACTPASGKVAAGSLLAVMGASGAGKSTLMNVLAHRNISRMEVSGIVEVNDRPIGRDINAISAYVQQDDLFIGSLTVREHLTFQAFLRMDKHVPDAQRMSRVEEVIQQLGLLSCADTFIGIPGRLRGISGGEKKRLSFASEVIKDPLLLFADEPTSGLDSFMAESLITTLQQLAGQGRTIICTIHQPSSEVYAMFDSILLLAEGRTAYFGTTADANQYFSNLGYPCPVNFNPADYFVHTLAIVPGDEQNCHKRVQDICDAFAASESKETERKPLGQDFFKDDENTLHRSPYKASWCRQFRSVFWRSWLTNSRDKAIFRIRLFESIFLGLLSGIVFFQTEVNRQAGIINVSGAIFFFLTSVSFNNIGSVVFTFPDELTVFLREHHNGMYRTDVYFLCKTFAEAPLFIFNPLLFIAIAYWMIGLRDEFLRFVYAYGIMALVSMVAVSYGYIVSTLSPTSPFASAISASLMMPLVLVGGFYIRNKTLPSWLSWLQYISWYDYAFEALLVNQWEGYGNISKR</sequence>
<gene>
    <name evidence="12" type="ORF">P5673_005209</name>
</gene>
<evidence type="ECO:0000259" key="11">
    <source>
        <dbReference type="PROSITE" id="PS50893"/>
    </source>
</evidence>
<evidence type="ECO:0000256" key="5">
    <source>
        <dbReference type="ARBA" id="ARBA00022741"/>
    </source>
</evidence>
<dbReference type="Pfam" id="PF19055">
    <property type="entry name" value="ABC2_membrane_7"/>
    <property type="match status" value="1"/>
</dbReference>
<dbReference type="InterPro" id="IPR043926">
    <property type="entry name" value="ABCG_dom"/>
</dbReference>
<keyword evidence="8 10" id="KW-0472">Membrane</keyword>
<dbReference type="InterPro" id="IPR027417">
    <property type="entry name" value="P-loop_NTPase"/>
</dbReference>
<keyword evidence="4 10" id="KW-0812">Transmembrane</keyword>
<accession>A0AAD9QZK0</accession>
<keyword evidence="7 10" id="KW-1133">Transmembrane helix</keyword>
<evidence type="ECO:0000256" key="1">
    <source>
        <dbReference type="ARBA" id="ARBA00004141"/>
    </source>
</evidence>
<dbReference type="EMBL" id="JARQWQ010000008">
    <property type="protein sequence ID" value="KAK2570403.1"/>
    <property type="molecule type" value="Genomic_DNA"/>
</dbReference>
<feature type="transmembrane region" description="Helical" evidence="10">
    <location>
        <begin position="551"/>
        <end position="570"/>
    </location>
</feature>
<organism evidence="12 13">
    <name type="scientific">Acropora cervicornis</name>
    <name type="common">Staghorn coral</name>
    <dbReference type="NCBI Taxonomy" id="6130"/>
    <lineage>
        <taxon>Eukaryota</taxon>
        <taxon>Metazoa</taxon>
        <taxon>Cnidaria</taxon>
        <taxon>Anthozoa</taxon>
        <taxon>Hexacorallia</taxon>
        <taxon>Scleractinia</taxon>
        <taxon>Astrocoeniina</taxon>
        <taxon>Acroporidae</taxon>
        <taxon>Acropora</taxon>
    </lineage>
</organism>
<evidence type="ECO:0000256" key="9">
    <source>
        <dbReference type="SAM" id="MobiDB-lite"/>
    </source>
</evidence>
<dbReference type="Proteomes" id="UP001249851">
    <property type="component" value="Unassembled WGS sequence"/>
</dbReference>
<proteinExistence type="inferred from homology"/>
<keyword evidence="6" id="KW-0067">ATP-binding</keyword>
<dbReference type="InterPro" id="IPR003439">
    <property type="entry name" value="ABC_transporter-like_ATP-bd"/>
</dbReference>